<dbReference type="EMBL" id="OW152832">
    <property type="protein sequence ID" value="CAH2052307.1"/>
    <property type="molecule type" value="Genomic_DNA"/>
</dbReference>
<dbReference type="Proteomes" id="UP000837857">
    <property type="component" value="Chromosome 20"/>
</dbReference>
<feature type="compositionally biased region" description="Basic and acidic residues" evidence="1">
    <location>
        <begin position="64"/>
        <end position="73"/>
    </location>
</feature>
<gene>
    <name evidence="2" type="ORF">IPOD504_LOCUS8165</name>
</gene>
<evidence type="ECO:0000256" key="1">
    <source>
        <dbReference type="SAM" id="MobiDB-lite"/>
    </source>
</evidence>
<keyword evidence="3" id="KW-1185">Reference proteome</keyword>
<protein>
    <submittedName>
        <fullName evidence="2">Uncharacterized protein</fullName>
    </submittedName>
</protein>
<feature type="non-terminal residue" evidence="2">
    <location>
        <position position="175"/>
    </location>
</feature>
<evidence type="ECO:0000313" key="2">
    <source>
        <dbReference type="EMBL" id="CAH2052307.1"/>
    </source>
</evidence>
<feature type="region of interest" description="Disordered" evidence="1">
    <location>
        <begin position="17"/>
        <end position="85"/>
    </location>
</feature>
<reference evidence="2" key="1">
    <citation type="submission" date="2022-03" db="EMBL/GenBank/DDBJ databases">
        <authorList>
            <person name="Martin H S."/>
        </authorList>
    </citation>
    <scope>NUCLEOTIDE SEQUENCE</scope>
</reference>
<sequence length="175" mass="18585">MLRQSNIVVSADPSARISVRRSRNRNPAGAADNARLGPHYLGKHGNYTPREGAGVSSGPFVSDRTSHDRRGGGREGAASPPNSTARLRLVRASVPERDYFATRAEKARPLKLIPGGPPRGWGTARVVGPMAVFLCAAGPLSRTIAVTYGRDPQDPGIFGNSATCILRRLCGFAPD</sequence>
<name>A0ABN8IAN9_9NEOP</name>
<proteinExistence type="predicted"/>
<accession>A0ABN8IAN9</accession>
<organism evidence="2 3">
    <name type="scientific">Iphiclides podalirius</name>
    <name type="common">scarce swallowtail</name>
    <dbReference type="NCBI Taxonomy" id="110791"/>
    <lineage>
        <taxon>Eukaryota</taxon>
        <taxon>Metazoa</taxon>
        <taxon>Ecdysozoa</taxon>
        <taxon>Arthropoda</taxon>
        <taxon>Hexapoda</taxon>
        <taxon>Insecta</taxon>
        <taxon>Pterygota</taxon>
        <taxon>Neoptera</taxon>
        <taxon>Endopterygota</taxon>
        <taxon>Lepidoptera</taxon>
        <taxon>Glossata</taxon>
        <taxon>Ditrysia</taxon>
        <taxon>Papilionoidea</taxon>
        <taxon>Papilionidae</taxon>
        <taxon>Papilioninae</taxon>
        <taxon>Iphiclides</taxon>
    </lineage>
</organism>
<evidence type="ECO:0000313" key="3">
    <source>
        <dbReference type="Proteomes" id="UP000837857"/>
    </source>
</evidence>